<dbReference type="GO" id="GO:0000976">
    <property type="term" value="F:transcription cis-regulatory region binding"/>
    <property type="evidence" value="ECO:0007669"/>
    <property type="project" value="TreeGrafter"/>
</dbReference>
<dbReference type="Gene3D" id="1.10.260.40">
    <property type="entry name" value="lambda repressor-like DNA-binding domains"/>
    <property type="match status" value="1"/>
</dbReference>
<dbReference type="GO" id="GO:0003700">
    <property type="term" value="F:DNA-binding transcription factor activity"/>
    <property type="evidence" value="ECO:0007669"/>
    <property type="project" value="TreeGrafter"/>
</dbReference>
<dbReference type="EMBL" id="FNSN01000004">
    <property type="protein sequence ID" value="SEC88054.1"/>
    <property type="molecule type" value="Genomic_DNA"/>
</dbReference>
<dbReference type="SUPFAM" id="SSF47413">
    <property type="entry name" value="lambda repressor-like DNA-binding domains"/>
    <property type="match status" value="1"/>
</dbReference>
<reference evidence="5 6" key="1">
    <citation type="submission" date="2016-10" db="EMBL/GenBank/DDBJ databases">
        <authorList>
            <person name="de Groot N.N."/>
        </authorList>
    </citation>
    <scope>NUCLEOTIDE SEQUENCE [LARGE SCALE GENOMIC DNA]</scope>
    <source>
        <strain evidence="5 6">DSM 10495</strain>
    </source>
</reference>
<dbReference type="PANTHER" id="PTHR30146:SF153">
    <property type="entry name" value="LACTOSE OPERON REPRESSOR"/>
    <property type="match status" value="1"/>
</dbReference>
<dbReference type="PANTHER" id="PTHR30146">
    <property type="entry name" value="LACI-RELATED TRANSCRIPTIONAL REPRESSOR"/>
    <property type="match status" value="1"/>
</dbReference>
<evidence type="ECO:0000313" key="5">
    <source>
        <dbReference type="EMBL" id="SEC88054.1"/>
    </source>
</evidence>
<dbReference type="InterPro" id="IPR000843">
    <property type="entry name" value="HTH_LacI"/>
</dbReference>
<dbReference type="Gene3D" id="3.40.50.2300">
    <property type="match status" value="2"/>
</dbReference>
<dbReference type="SMART" id="SM00354">
    <property type="entry name" value="HTH_LACI"/>
    <property type="match status" value="1"/>
</dbReference>
<dbReference type="InterPro" id="IPR046335">
    <property type="entry name" value="LacI/GalR-like_sensor"/>
</dbReference>
<keyword evidence="2 5" id="KW-0238">DNA-binding</keyword>
<dbReference type="InterPro" id="IPR010982">
    <property type="entry name" value="Lambda_DNA-bd_dom_sf"/>
</dbReference>
<proteinExistence type="predicted"/>
<protein>
    <submittedName>
        <fullName evidence="5">DNA-binding transcriptional regulator, LacI/PurR family</fullName>
    </submittedName>
</protein>
<evidence type="ECO:0000313" key="6">
    <source>
        <dbReference type="Proteomes" id="UP000182652"/>
    </source>
</evidence>
<sequence length="338" mass="36301">MARGKGVTIRDVARRAGVSITAVSHSLNGKGTISEETRARVKAAADELGYQADAFARGMRQGSIGAIGLVMRSLDALGDYTPAGVDVFERFAGILSSRALARGLSLTLVPDLTRSPVPPLAFSMDGYVIMSPNAQDPVIDLLDRRGIPYVCYGKLLDKPDFTRWSSEDDPLAARQILAHFEAAGAREIVLVSGTDRNAWNADFLQEYLSWCERHGVTPRVYEQSERSGLDGGRDAGLRILADGVPEAVFCMTGRHAAGVQQEVLAAGLAVPGQVMIAAASDSEHARSSRPAITAFELNPAGTADLLLDMLQELLKTGETMGPRLTRARLRPRASTRKD</sequence>
<dbReference type="RefSeq" id="WP_066217250.1">
    <property type="nucleotide sequence ID" value="NZ_FNSN01000004.1"/>
</dbReference>
<keyword evidence="6" id="KW-1185">Reference proteome</keyword>
<dbReference type="Pfam" id="PF13377">
    <property type="entry name" value="Peripla_BP_3"/>
    <property type="match status" value="1"/>
</dbReference>
<dbReference type="CDD" id="cd01392">
    <property type="entry name" value="HTH_LacI"/>
    <property type="match status" value="1"/>
</dbReference>
<gene>
    <name evidence="5" type="ORF">SAMN04489745_3409</name>
</gene>
<evidence type="ECO:0000256" key="2">
    <source>
        <dbReference type="ARBA" id="ARBA00023125"/>
    </source>
</evidence>
<name>A0A1H4W678_9MICC</name>
<dbReference type="InterPro" id="IPR028082">
    <property type="entry name" value="Peripla_BP_I"/>
</dbReference>
<feature type="domain" description="HTH lacI-type" evidence="4">
    <location>
        <begin position="7"/>
        <end position="61"/>
    </location>
</feature>
<keyword evidence="3" id="KW-0804">Transcription</keyword>
<dbReference type="STRING" id="156980.SAMN04489745_3409"/>
<accession>A0A1H4W678</accession>
<evidence type="ECO:0000259" key="4">
    <source>
        <dbReference type="PROSITE" id="PS50932"/>
    </source>
</evidence>
<keyword evidence="1" id="KW-0805">Transcription regulation</keyword>
<dbReference type="SUPFAM" id="SSF53822">
    <property type="entry name" value="Periplasmic binding protein-like I"/>
    <property type="match status" value="1"/>
</dbReference>
<dbReference type="Pfam" id="PF00356">
    <property type="entry name" value="LacI"/>
    <property type="match status" value="1"/>
</dbReference>
<dbReference type="AlphaFoldDB" id="A0A1H4W678"/>
<evidence type="ECO:0000256" key="1">
    <source>
        <dbReference type="ARBA" id="ARBA00023015"/>
    </source>
</evidence>
<dbReference type="PROSITE" id="PS50932">
    <property type="entry name" value="HTH_LACI_2"/>
    <property type="match status" value="1"/>
</dbReference>
<dbReference type="Proteomes" id="UP000182652">
    <property type="component" value="Unassembled WGS sequence"/>
</dbReference>
<evidence type="ECO:0000256" key="3">
    <source>
        <dbReference type="ARBA" id="ARBA00023163"/>
    </source>
</evidence>
<organism evidence="5 6">
    <name type="scientific">Arthrobacter woluwensis</name>
    <dbReference type="NCBI Taxonomy" id="156980"/>
    <lineage>
        <taxon>Bacteria</taxon>
        <taxon>Bacillati</taxon>
        <taxon>Actinomycetota</taxon>
        <taxon>Actinomycetes</taxon>
        <taxon>Micrococcales</taxon>
        <taxon>Micrococcaceae</taxon>
        <taxon>Arthrobacter</taxon>
    </lineage>
</organism>